<accession>A0ABQ3N6C8</accession>
<evidence type="ECO:0000313" key="3">
    <source>
        <dbReference type="Proteomes" id="UP000637074"/>
    </source>
</evidence>
<keyword evidence="1" id="KW-1133">Transmembrane helix</keyword>
<evidence type="ECO:0008006" key="4">
    <source>
        <dbReference type="Google" id="ProtNLM"/>
    </source>
</evidence>
<dbReference type="EMBL" id="BNDS01000013">
    <property type="protein sequence ID" value="GHH99606.1"/>
    <property type="molecule type" value="Genomic_DNA"/>
</dbReference>
<evidence type="ECO:0000313" key="2">
    <source>
        <dbReference type="EMBL" id="GHH99606.1"/>
    </source>
</evidence>
<sequence length="249" mass="27455">MSLTKVSLSEIVRQQYVYKLKAFIQVFMSLVFVQIIAILFSQGGSGMMGSGGGLIDLEVHYYSADVVVAFTMLWGFITAILITTKAYRNDDFIFVTNRISSNLSNMLFLLTASVIGGITSMMSTYLVKIIIALFKGDHFINSSAASAPSVGLFFGICATILYIFLFCSLGYLVGTVVQLSRVFAFALPVVFVGGLFFDGMRGQAGIIESLFTFFFMENSFVLFIFKILFTVCLSFSAAFILSNRMEVKP</sequence>
<feature type="transmembrane region" description="Helical" evidence="1">
    <location>
        <begin position="103"/>
        <end position="131"/>
    </location>
</feature>
<reference evidence="2 3" key="1">
    <citation type="journal article" date="2022" name="Int. J. Syst. Evol. Microbiol.">
        <title>Neobacillus kokaensis sp. nov., isolated from soil.</title>
        <authorList>
            <person name="Yuki K."/>
            <person name="Matsubara H."/>
            <person name="Yamaguchi S."/>
        </authorList>
    </citation>
    <scope>NUCLEOTIDE SEQUENCE [LARGE SCALE GENOMIC DNA]</scope>
    <source>
        <strain evidence="2 3">LOB 377</strain>
    </source>
</reference>
<comment type="caution">
    <text evidence="2">The sequence shown here is derived from an EMBL/GenBank/DDBJ whole genome shotgun (WGS) entry which is preliminary data.</text>
</comment>
<dbReference type="Proteomes" id="UP000637074">
    <property type="component" value="Unassembled WGS sequence"/>
</dbReference>
<gene>
    <name evidence="2" type="ORF">AM1BK_31490</name>
</gene>
<proteinExistence type="predicted"/>
<keyword evidence="3" id="KW-1185">Reference proteome</keyword>
<feature type="transmembrane region" description="Helical" evidence="1">
    <location>
        <begin position="151"/>
        <end position="173"/>
    </location>
</feature>
<feature type="transmembrane region" description="Helical" evidence="1">
    <location>
        <begin position="182"/>
        <end position="200"/>
    </location>
</feature>
<keyword evidence="1" id="KW-0472">Membrane</keyword>
<organism evidence="2 3">
    <name type="scientific">Neobacillus kokaensis</name>
    <dbReference type="NCBI Taxonomy" id="2759023"/>
    <lineage>
        <taxon>Bacteria</taxon>
        <taxon>Bacillati</taxon>
        <taxon>Bacillota</taxon>
        <taxon>Bacilli</taxon>
        <taxon>Bacillales</taxon>
        <taxon>Bacillaceae</taxon>
        <taxon>Neobacillus</taxon>
    </lineage>
</organism>
<evidence type="ECO:0000256" key="1">
    <source>
        <dbReference type="SAM" id="Phobius"/>
    </source>
</evidence>
<keyword evidence="1" id="KW-0812">Transmembrane</keyword>
<feature type="transmembrane region" description="Helical" evidence="1">
    <location>
        <begin position="20"/>
        <end position="41"/>
    </location>
</feature>
<feature type="transmembrane region" description="Helical" evidence="1">
    <location>
        <begin position="220"/>
        <end position="241"/>
    </location>
</feature>
<protein>
    <recommendedName>
        <fullName evidence="4">ABC transporter permease</fullName>
    </recommendedName>
</protein>
<feature type="transmembrane region" description="Helical" evidence="1">
    <location>
        <begin position="61"/>
        <end position="82"/>
    </location>
</feature>
<name>A0ABQ3N6C8_9BACI</name>